<keyword evidence="8" id="KW-0175">Coiled coil</keyword>
<protein>
    <submittedName>
        <fullName evidence="10">TolC family protein</fullName>
    </submittedName>
</protein>
<evidence type="ECO:0000313" key="11">
    <source>
        <dbReference type="Proteomes" id="UP000271937"/>
    </source>
</evidence>
<sequence length="448" mass="49349">MKTNSLFLGMLLMLGFTQGRAQEKKQLTLSEAISLATTQSNQATLADTKIATSQYEVQTVKNNRYPSLKLSGQFQRLTGAEINSKLGSSTPADGSEPATASPKVDQLIIGQASLSLPVFSGFKIKNNIKASENRHRAAVFNAKSTKEQLAMNTIVLYVNLYKAQQSVVLIQDNLKASQQRVKDFTAMEENGLIARNDLLKSQLQSSNIQLTLEEAKKNVSTINYQLVNLLKLNEGTQIVPEEGVFQNSLAERGSFNANDALASRSDLESLKWMQKASETNIKVAEGNYYPSVNLLGGYAALNLKNALEVNNAMNFGVGVSYDLSSIFKNGKDVKLARSIASETKQSADILTDQIKIEVQEAQENYTLSQKQYKVYQEAVTQAGENYRIVKDKYDNGLSDTNDLLEADIQDLQAKLNEAFSKADIAQSYYQLLHASGKLTDSFNLTSKN</sequence>
<comment type="similarity">
    <text evidence="2">Belongs to the outer membrane factor (OMF) (TC 1.B.17) family.</text>
</comment>
<evidence type="ECO:0000256" key="8">
    <source>
        <dbReference type="SAM" id="Coils"/>
    </source>
</evidence>
<dbReference type="InterPro" id="IPR051906">
    <property type="entry name" value="TolC-like"/>
</dbReference>
<evidence type="ECO:0000256" key="1">
    <source>
        <dbReference type="ARBA" id="ARBA00004442"/>
    </source>
</evidence>
<dbReference type="PANTHER" id="PTHR30026">
    <property type="entry name" value="OUTER MEMBRANE PROTEIN TOLC"/>
    <property type="match status" value="1"/>
</dbReference>
<keyword evidence="3" id="KW-0813">Transport</keyword>
<feature type="coiled-coil region" evidence="8">
    <location>
        <begin position="358"/>
        <end position="421"/>
    </location>
</feature>
<dbReference type="GO" id="GO:1990281">
    <property type="term" value="C:efflux pump complex"/>
    <property type="evidence" value="ECO:0007669"/>
    <property type="project" value="TreeGrafter"/>
</dbReference>
<keyword evidence="4" id="KW-1134">Transmembrane beta strand</keyword>
<evidence type="ECO:0000256" key="7">
    <source>
        <dbReference type="ARBA" id="ARBA00023237"/>
    </source>
</evidence>
<evidence type="ECO:0000256" key="4">
    <source>
        <dbReference type="ARBA" id="ARBA00022452"/>
    </source>
</evidence>
<dbReference type="RefSeq" id="WP_125013607.1">
    <property type="nucleotide sequence ID" value="NZ_RQVR01000018.1"/>
</dbReference>
<keyword evidence="5" id="KW-0812">Transmembrane</keyword>
<dbReference type="InterPro" id="IPR003423">
    <property type="entry name" value="OMP_efflux"/>
</dbReference>
<evidence type="ECO:0000256" key="2">
    <source>
        <dbReference type="ARBA" id="ARBA00007613"/>
    </source>
</evidence>
<evidence type="ECO:0000313" key="10">
    <source>
        <dbReference type="EMBL" id="RRJ89261.1"/>
    </source>
</evidence>
<dbReference type="Pfam" id="PF02321">
    <property type="entry name" value="OEP"/>
    <property type="match status" value="2"/>
</dbReference>
<dbReference type="GO" id="GO:0009279">
    <property type="term" value="C:cell outer membrane"/>
    <property type="evidence" value="ECO:0007669"/>
    <property type="project" value="UniProtKB-SubCell"/>
</dbReference>
<comment type="caution">
    <text evidence="10">The sequence shown here is derived from an EMBL/GenBank/DDBJ whole genome shotgun (WGS) entry which is preliminary data.</text>
</comment>
<dbReference type="SUPFAM" id="SSF56954">
    <property type="entry name" value="Outer membrane efflux proteins (OEP)"/>
    <property type="match status" value="1"/>
</dbReference>
<name>A0A3P3W2D7_9FLAO</name>
<gene>
    <name evidence="10" type="ORF">EG849_13405</name>
</gene>
<comment type="subcellular location">
    <subcellularLocation>
        <location evidence="1">Cell outer membrane</location>
    </subcellularLocation>
</comment>
<feature type="chain" id="PRO_5018315071" evidence="9">
    <location>
        <begin position="22"/>
        <end position="448"/>
    </location>
</feature>
<accession>A0A3P3W2D7</accession>
<dbReference type="Gene3D" id="1.20.1600.10">
    <property type="entry name" value="Outer membrane efflux proteins (OEP)"/>
    <property type="match status" value="1"/>
</dbReference>
<dbReference type="PANTHER" id="PTHR30026:SF20">
    <property type="entry name" value="OUTER MEMBRANE PROTEIN TOLC"/>
    <property type="match status" value="1"/>
</dbReference>
<dbReference type="GO" id="GO:0015288">
    <property type="term" value="F:porin activity"/>
    <property type="evidence" value="ECO:0007669"/>
    <property type="project" value="TreeGrafter"/>
</dbReference>
<feature type="signal peptide" evidence="9">
    <location>
        <begin position="1"/>
        <end position="21"/>
    </location>
</feature>
<evidence type="ECO:0000256" key="9">
    <source>
        <dbReference type="SAM" id="SignalP"/>
    </source>
</evidence>
<keyword evidence="6" id="KW-0472">Membrane</keyword>
<dbReference type="EMBL" id="RQVR01000018">
    <property type="protein sequence ID" value="RRJ89261.1"/>
    <property type="molecule type" value="Genomic_DNA"/>
</dbReference>
<reference evidence="10 11" key="1">
    <citation type="submission" date="2018-11" db="EMBL/GenBank/DDBJ databases">
        <title>Flavobacterium sp. nov., YIM 102600 draft genome.</title>
        <authorList>
            <person name="Li G."/>
            <person name="Jiang Y."/>
        </authorList>
    </citation>
    <scope>NUCLEOTIDE SEQUENCE [LARGE SCALE GENOMIC DNA]</scope>
    <source>
        <strain evidence="10 11">YIM 102600</strain>
    </source>
</reference>
<evidence type="ECO:0000256" key="3">
    <source>
        <dbReference type="ARBA" id="ARBA00022448"/>
    </source>
</evidence>
<evidence type="ECO:0000256" key="5">
    <source>
        <dbReference type="ARBA" id="ARBA00022692"/>
    </source>
</evidence>
<keyword evidence="7" id="KW-0998">Cell outer membrane</keyword>
<keyword evidence="9" id="KW-0732">Signal</keyword>
<organism evidence="10 11">
    <name type="scientific">Flavobacterium macacae</name>
    <dbReference type="NCBI Taxonomy" id="2488993"/>
    <lineage>
        <taxon>Bacteria</taxon>
        <taxon>Pseudomonadati</taxon>
        <taxon>Bacteroidota</taxon>
        <taxon>Flavobacteriia</taxon>
        <taxon>Flavobacteriales</taxon>
        <taxon>Flavobacteriaceae</taxon>
        <taxon>Flavobacterium</taxon>
    </lineage>
</organism>
<dbReference type="OrthoDB" id="680214at2"/>
<dbReference type="GO" id="GO:0015562">
    <property type="term" value="F:efflux transmembrane transporter activity"/>
    <property type="evidence" value="ECO:0007669"/>
    <property type="project" value="InterPro"/>
</dbReference>
<evidence type="ECO:0000256" key="6">
    <source>
        <dbReference type="ARBA" id="ARBA00023136"/>
    </source>
</evidence>
<dbReference type="Proteomes" id="UP000271937">
    <property type="component" value="Unassembled WGS sequence"/>
</dbReference>
<keyword evidence="11" id="KW-1185">Reference proteome</keyword>
<dbReference type="AlphaFoldDB" id="A0A3P3W2D7"/>
<proteinExistence type="inferred from homology"/>